<feature type="region of interest" description="Disordered" evidence="1">
    <location>
        <begin position="1"/>
        <end position="55"/>
    </location>
</feature>
<accession>A0A0A9A5V9</accession>
<protein>
    <submittedName>
        <fullName evidence="2">Uncharacterized protein</fullName>
    </submittedName>
</protein>
<proteinExistence type="predicted"/>
<reference evidence="2" key="1">
    <citation type="submission" date="2014-09" db="EMBL/GenBank/DDBJ databases">
        <authorList>
            <person name="Magalhaes I.L.F."/>
            <person name="Oliveira U."/>
            <person name="Santos F.R."/>
            <person name="Vidigal T.H.D.A."/>
            <person name="Brescovit A.D."/>
            <person name="Santos A.J."/>
        </authorList>
    </citation>
    <scope>NUCLEOTIDE SEQUENCE</scope>
    <source>
        <tissue evidence="2">Shoot tissue taken approximately 20 cm above the soil surface</tissue>
    </source>
</reference>
<sequence length="72" mass="7648">MPSPLGEHTGLHHLAGLEEGEDSVEEDVRQIAQPVPGGAAAAAARTGPLPRGSIHVGTRITRERSREIWESC</sequence>
<evidence type="ECO:0000256" key="1">
    <source>
        <dbReference type="SAM" id="MobiDB-lite"/>
    </source>
</evidence>
<organism evidence="2">
    <name type="scientific">Arundo donax</name>
    <name type="common">Giant reed</name>
    <name type="synonym">Donax arundinaceus</name>
    <dbReference type="NCBI Taxonomy" id="35708"/>
    <lineage>
        <taxon>Eukaryota</taxon>
        <taxon>Viridiplantae</taxon>
        <taxon>Streptophyta</taxon>
        <taxon>Embryophyta</taxon>
        <taxon>Tracheophyta</taxon>
        <taxon>Spermatophyta</taxon>
        <taxon>Magnoliopsida</taxon>
        <taxon>Liliopsida</taxon>
        <taxon>Poales</taxon>
        <taxon>Poaceae</taxon>
        <taxon>PACMAD clade</taxon>
        <taxon>Arundinoideae</taxon>
        <taxon>Arundineae</taxon>
        <taxon>Arundo</taxon>
    </lineage>
</organism>
<reference evidence="2" key="2">
    <citation type="journal article" date="2015" name="Data Brief">
        <title>Shoot transcriptome of the giant reed, Arundo donax.</title>
        <authorList>
            <person name="Barrero R.A."/>
            <person name="Guerrero F.D."/>
            <person name="Moolhuijzen P."/>
            <person name="Goolsby J.A."/>
            <person name="Tidwell J."/>
            <person name="Bellgard S.E."/>
            <person name="Bellgard M.I."/>
        </authorList>
    </citation>
    <scope>NUCLEOTIDE SEQUENCE</scope>
    <source>
        <tissue evidence="2">Shoot tissue taken approximately 20 cm above the soil surface</tissue>
    </source>
</reference>
<dbReference type="AlphaFoldDB" id="A0A0A9A5V9"/>
<dbReference type="EMBL" id="GBRH01250856">
    <property type="protein sequence ID" value="JAD47039.1"/>
    <property type="molecule type" value="Transcribed_RNA"/>
</dbReference>
<evidence type="ECO:0000313" key="2">
    <source>
        <dbReference type="EMBL" id="JAD47039.1"/>
    </source>
</evidence>
<name>A0A0A9A5V9_ARUDO</name>